<organism evidence="2 3">
    <name type="scientific">Prorocentrum cordatum</name>
    <dbReference type="NCBI Taxonomy" id="2364126"/>
    <lineage>
        <taxon>Eukaryota</taxon>
        <taxon>Sar</taxon>
        <taxon>Alveolata</taxon>
        <taxon>Dinophyceae</taxon>
        <taxon>Prorocentrales</taxon>
        <taxon>Prorocentraceae</taxon>
        <taxon>Prorocentrum</taxon>
    </lineage>
</organism>
<evidence type="ECO:0008006" key="4">
    <source>
        <dbReference type="Google" id="ProtNLM"/>
    </source>
</evidence>
<accession>A0ABN9QJ07</accession>
<evidence type="ECO:0000313" key="3">
    <source>
        <dbReference type="Proteomes" id="UP001189429"/>
    </source>
</evidence>
<sequence>GGPHPPPTDGGGGGKQAHHRCITGPGCRSVDSISLASEALTFVQRELQRTFSEIAEQERQHGYVTGSVMSPAQISCVGGARGQTTIYGQIRLTPFLEPQAVMEKVDRLVDQFAEERRRSDGTAAGLSPDHCEIPVDLRWGDRIEIGTVRTVRTCKDRREGNRSIVTPLLPHILEGVTIPPINLPDATASVEPSAQRLLERVLREDCSERDSELETFCADGCIPHLRHAQREGFDIQLCGFGPTDGDADCCSMKLMHRGFDILRRVIFLQERLDMDCAAGRGLSEPQVPSEQESAEQRLAEQATAQDPRWSPIEAWPIAMARKRSYSEEASPSQLHAALGAERRRASSPLGAQRSPCGRAPARRSASWADGGRAAWAELDLGSDAACRLLRTPDGKEPAEDGASVTATPDLALNSDGASVLATGHPSSRRQSPGRPDSLEDPLPAQESPGASLPCGAPVAEERTPDGAATREASRIAQREGQRVEGGTSAGPPRGRVSRVRWAAVPRRLGTGASSAESSAGTPARKCSGRARLRPPAS</sequence>
<feature type="non-terminal residue" evidence="2">
    <location>
        <position position="1"/>
    </location>
</feature>
<feature type="compositionally biased region" description="Low complexity" evidence="1">
    <location>
        <begin position="509"/>
        <end position="523"/>
    </location>
</feature>
<feature type="region of interest" description="Disordered" evidence="1">
    <location>
        <begin position="326"/>
        <end position="367"/>
    </location>
</feature>
<feature type="region of interest" description="Disordered" evidence="1">
    <location>
        <begin position="279"/>
        <end position="311"/>
    </location>
</feature>
<gene>
    <name evidence="2" type="ORF">PCOR1329_LOCUS11490</name>
</gene>
<comment type="caution">
    <text evidence="2">The sequence shown here is derived from an EMBL/GenBank/DDBJ whole genome shotgun (WGS) entry which is preliminary data.</text>
</comment>
<protein>
    <recommendedName>
        <fullName evidence="4">Polynucleotide 5'-triphosphatase</fullName>
    </recommendedName>
</protein>
<keyword evidence="3" id="KW-1185">Reference proteome</keyword>
<name>A0ABN9QJ07_9DINO</name>
<feature type="compositionally biased region" description="Basic residues" evidence="1">
    <location>
        <begin position="526"/>
        <end position="537"/>
    </location>
</feature>
<feature type="region of interest" description="Disordered" evidence="1">
    <location>
        <begin position="391"/>
        <end position="537"/>
    </location>
</feature>
<feature type="compositionally biased region" description="Basic and acidic residues" evidence="1">
    <location>
        <begin position="471"/>
        <end position="482"/>
    </location>
</feature>
<dbReference type="EMBL" id="CAUYUJ010003324">
    <property type="protein sequence ID" value="CAK0804802.1"/>
    <property type="molecule type" value="Genomic_DNA"/>
</dbReference>
<evidence type="ECO:0000313" key="2">
    <source>
        <dbReference type="EMBL" id="CAK0804802.1"/>
    </source>
</evidence>
<proteinExistence type="predicted"/>
<evidence type="ECO:0000256" key="1">
    <source>
        <dbReference type="SAM" id="MobiDB-lite"/>
    </source>
</evidence>
<reference evidence="2" key="1">
    <citation type="submission" date="2023-10" db="EMBL/GenBank/DDBJ databases">
        <authorList>
            <person name="Chen Y."/>
            <person name="Shah S."/>
            <person name="Dougan E. K."/>
            <person name="Thang M."/>
            <person name="Chan C."/>
        </authorList>
    </citation>
    <scope>NUCLEOTIDE SEQUENCE [LARGE SCALE GENOMIC DNA]</scope>
</reference>
<dbReference type="Proteomes" id="UP001189429">
    <property type="component" value="Unassembled WGS sequence"/>
</dbReference>